<accession>A0ABR6MAB9</accession>
<dbReference type="PANTHER" id="PTHR43133">
    <property type="entry name" value="RNA POLYMERASE ECF-TYPE SIGMA FACTO"/>
    <property type="match status" value="1"/>
</dbReference>
<dbReference type="NCBIfam" id="TIGR02937">
    <property type="entry name" value="sigma70-ECF"/>
    <property type="match status" value="1"/>
</dbReference>
<dbReference type="PANTHER" id="PTHR43133:SF52">
    <property type="entry name" value="ECF RNA POLYMERASE SIGMA FACTOR SIGL"/>
    <property type="match status" value="1"/>
</dbReference>
<name>A0ABR6MAB9_MICEC</name>
<feature type="domain" description="RNA polymerase sigma-70 region 2" evidence="7">
    <location>
        <begin position="43"/>
        <end position="108"/>
    </location>
</feature>
<evidence type="ECO:0000313" key="9">
    <source>
        <dbReference type="EMBL" id="MBB5112314.1"/>
    </source>
</evidence>
<dbReference type="InterPro" id="IPR013249">
    <property type="entry name" value="RNA_pol_sigma70_r4_t2"/>
</dbReference>
<evidence type="ECO:0000256" key="5">
    <source>
        <dbReference type="ARBA" id="ARBA00023163"/>
    </source>
</evidence>
<feature type="compositionally biased region" description="Basic and acidic residues" evidence="6">
    <location>
        <begin position="1"/>
        <end position="16"/>
    </location>
</feature>
<reference evidence="9 10" key="1">
    <citation type="submission" date="2020-08" db="EMBL/GenBank/DDBJ databases">
        <title>Sequencing the genomes of 1000 actinobacteria strains.</title>
        <authorList>
            <person name="Klenk H.-P."/>
        </authorList>
    </citation>
    <scope>NUCLEOTIDE SEQUENCE [LARGE SCALE GENOMIC DNA]</scope>
    <source>
        <strain evidence="9 10">DSM 43036</strain>
    </source>
</reference>
<dbReference type="Gene3D" id="1.10.1740.10">
    <property type="match status" value="1"/>
</dbReference>
<dbReference type="SUPFAM" id="SSF88946">
    <property type="entry name" value="Sigma2 domain of RNA polymerase sigma factors"/>
    <property type="match status" value="1"/>
</dbReference>
<dbReference type="Pfam" id="PF04542">
    <property type="entry name" value="Sigma70_r2"/>
    <property type="match status" value="1"/>
</dbReference>
<evidence type="ECO:0000256" key="3">
    <source>
        <dbReference type="ARBA" id="ARBA00023082"/>
    </source>
</evidence>
<dbReference type="SUPFAM" id="SSF88659">
    <property type="entry name" value="Sigma3 and sigma4 domains of RNA polymerase sigma factors"/>
    <property type="match status" value="1"/>
</dbReference>
<evidence type="ECO:0000256" key="6">
    <source>
        <dbReference type="SAM" id="MobiDB-lite"/>
    </source>
</evidence>
<dbReference type="Pfam" id="PF08281">
    <property type="entry name" value="Sigma70_r4_2"/>
    <property type="match status" value="1"/>
</dbReference>
<keyword evidence="4" id="KW-0238">DNA-binding</keyword>
<keyword evidence="2" id="KW-0805">Transcription regulation</keyword>
<comment type="caution">
    <text evidence="9">The sequence shown here is derived from an EMBL/GenBank/DDBJ whole genome shotgun (WGS) entry which is preliminary data.</text>
</comment>
<evidence type="ECO:0000313" key="10">
    <source>
        <dbReference type="Proteomes" id="UP000618986"/>
    </source>
</evidence>
<sequence>MTNKMRRAEAHEREHPGVGPPDEPSDDDVIRASVAEPERFGLLFDRHAVPVHRYLARRIGPPADDLLAETFLVAFRRRASYTSDVGVRPWLFGIATNLVRRHVRTEERRYRALARLAAGELAPPVIEDAIDRLDAGALRRDLALALASLHRRDRDVLLLTAWADLSYEQIAAVLDIPLGTVRSRLHRARRLTRLALALEEPT</sequence>
<dbReference type="InterPro" id="IPR039425">
    <property type="entry name" value="RNA_pol_sigma-70-like"/>
</dbReference>
<dbReference type="CDD" id="cd06171">
    <property type="entry name" value="Sigma70_r4"/>
    <property type="match status" value="1"/>
</dbReference>
<evidence type="ECO:0000256" key="2">
    <source>
        <dbReference type="ARBA" id="ARBA00023015"/>
    </source>
</evidence>
<dbReference type="InterPro" id="IPR013324">
    <property type="entry name" value="RNA_pol_sigma_r3/r4-like"/>
</dbReference>
<protein>
    <submittedName>
        <fullName evidence="9">RNA polymerase sigma-70 factor (ECF subfamily)</fullName>
    </submittedName>
</protein>
<dbReference type="InterPro" id="IPR013325">
    <property type="entry name" value="RNA_pol_sigma_r2"/>
</dbReference>
<dbReference type="InterPro" id="IPR007627">
    <property type="entry name" value="RNA_pol_sigma70_r2"/>
</dbReference>
<evidence type="ECO:0000259" key="8">
    <source>
        <dbReference type="Pfam" id="PF08281"/>
    </source>
</evidence>
<keyword evidence="10" id="KW-1185">Reference proteome</keyword>
<proteinExistence type="inferred from homology"/>
<organism evidence="9 10">
    <name type="scientific">Micromonospora echinospora</name>
    <name type="common">Micromonospora purpurea</name>
    <dbReference type="NCBI Taxonomy" id="1877"/>
    <lineage>
        <taxon>Bacteria</taxon>
        <taxon>Bacillati</taxon>
        <taxon>Actinomycetota</taxon>
        <taxon>Actinomycetes</taxon>
        <taxon>Micromonosporales</taxon>
        <taxon>Micromonosporaceae</taxon>
        <taxon>Micromonospora</taxon>
    </lineage>
</organism>
<dbReference type="InterPro" id="IPR014284">
    <property type="entry name" value="RNA_pol_sigma-70_dom"/>
</dbReference>
<feature type="domain" description="RNA polymerase sigma factor 70 region 4 type 2" evidence="8">
    <location>
        <begin position="140"/>
        <end position="190"/>
    </location>
</feature>
<evidence type="ECO:0000259" key="7">
    <source>
        <dbReference type="Pfam" id="PF04542"/>
    </source>
</evidence>
<dbReference type="Gene3D" id="1.10.10.10">
    <property type="entry name" value="Winged helix-like DNA-binding domain superfamily/Winged helix DNA-binding domain"/>
    <property type="match status" value="1"/>
</dbReference>
<evidence type="ECO:0000256" key="1">
    <source>
        <dbReference type="ARBA" id="ARBA00010641"/>
    </source>
</evidence>
<keyword evidence="3" id="KW-0731">Sigma factor</keyword>
<keyword evidence="5" id="KW-0804">Transcription</keyword>
<dbReference type="EMBL" id="JACHJC010000001">
    <property type="protein sequence ID" value="MBB5112314.1"/>
    <property type="molecule type" value="Genomic_DNA"/>
</dbReference>
<comment type="similarity">
    <text evidence="1">Belongs to the sigma-70 factor family. ECF subfamily.</text>
</comment>
<feature type="region of interest" description="Disordered" evidence="6">
    <location>
        <begin position="1"/>
        <end position="28"/>
    </location>
</feature>
<dbReference type="InterPro" id="IPR036388">
    <property type="entry name" value="WH-like_DNA-bd_sf"/>
</dbReference>
<gene>
    <name evidence="9" type="ORF">FHU28_002153</name>
</gene>
<evidence type="ECO:0000256" key="4">
    <source>
        <dbReference type="ARBA" id="ARBA00023125"/>
    </source>
</evidence>
<dbReference type="Proteomes" id="UP000618986">
    <property type="component" value="Unassembled WGS sequence"/>
</dbReference>